<protein>
    <submittedName>
        <fullName evidence="1">Uncharacterized protein</fullName>
    </submittedName>
</protein>
<comment type="caution">
    <text evidence="1">The sequence shown here is derived from an EMBL/GenBank/DDBJ whole genome shotgun (WGS) entry which is preliminary data.</text>
</comment>
<accession>A0ACC2GB95</accession>
<gene>
    <name evidence="1" type="ORF">DPEC_G00184640</name>
</gene>
<evidence type="ECO:0000313" key="2">
    <source>
        <dbReference type="Proteomes" id="UP001157502"/>
    </source>
</evidence>
<sequence length="276" mass="30807">MNTSTSATNHSLPDNLSFLPLITTASYAINTILGLPTNVYVLWLLVSRSEGVASSEIFVLNHTIAEIIFCLSSIVLFVCQRFPTTVLIHVVKFCVGFLFTARPLFQCCICVERYLAVVHPVVYLKCKPSRYRVGCCGVVWSMVLGSCSFFGFDLGDSPHIYYVYFGQFLALLLVILFCCLSVLMVLKRPGPGGGVGEKEGKHDRKMRAFRIILIILVSMVINYLPIVIIFLCNEVMNPSHFLVALYIILFVIVMCGFVQPVLYLHRAGKLPFITAT</sequence>
<organism evidence="1 2">
    <name type="scientific">Dallia pectoralis</name>
    <name type="common">Alaska blackfish</name>
    <dbReference type="NCBI Taxonomy" id="75939"/>
    <lineage>
        <taxon>Eukaryota</taxon>
        <taxon>Metazoa</taxon>
        <taxon>Chordata</taxon>
        <taxon>Craniata</taxon>
        <taxon>Vertebrata</taxon>
        <taxon>Euteleostomi</taxon>
        <taxon>Actinopterygii</taxon>
        <taxon>Neopterygii</taxon>
        <taxon>Teleostei</taxon>
        <taxon>Protacanthopterygii</taxon>
        <taxon>Esociformes</taxon>
        <taxon>Umbridae</taxon>
        <taxon>Dallia</taxon>
    </lineage>
</organism>
<dbReference type="EMBL" id="CM055742">
    <property type="protein sequence ID" value="KAJ8000847.1"/>
    <property type="molecule type" value="Genomic_DNA"/>
</dbReference>
<reference evidence="1" key="1">
    <citation type="submission" date="2021-05" db="EMBL/GenBank/DDBJ databases">
        <authorList>
            <person name="Pan Q."/>
            <person name="Jouanno E."/>
            <person name="Zahm M."/>
            <person name="Klopp C."/>
            <person name="Cabau C."/>
            <person name="Louis A."/>
            <person name="Berthelot C."/>
            <person name="Parey E."/>
            <person name="Roest Crollius H."/>
            <person name="Montfort J."/>
            <person name="Robinson-Rechavi M."/>
            <person name="Bouchez O."/>
            <person name="Lampietro C."/>
            <person name="Lopez Roques C."/>
            <person name="Donnadieu C."/>
            <person name="Postlethwait J."/>
            <person name="Bobe J."/>
            <person name="Dillon D."/>
            <person name="Chandos A."/>
            <person name="von Hippel F."/>
            <person name="Guiguen Y."/>
        </authorList>
    </citation>
    <scope>NUCLEOTIDE SEQUENCE</scope>
    <source>
        <strain evidence="1">YG-Jan2019</strain>
    </source>
</reference>
<keyword evidence="2" id="KW-1185">Reference proteome</keyword>
<name>A0ACC2GB95_DALPE</name>
<evidence type="ECO:0000313" key="1">
    <source>
        <dbReference type="EMBL" id="KAJ8000847.1"/>
    </source>
</evidence>
<dbReference type="Proteomes" id="UP001157502">
    <property type="component" value="Chromosome 15"/>
</dbReference>
<proteinExistence type="predicted"/>